<reference evidence="4" key="1">
    <citation type="submission" date="2023-07" db="EMBL/GenBank/DDBJ databases">
        <title>Dyadobacter sp. nov 'subterranea' isolated from contaminted grondwater.</title>
        <authorList>
            <person name="Szabo I."/>
            <person name="Al-Omari J."/>
            <person name="Szerdahelyi S.G."/>
            <person name="Rado J."/>
        </authorList>
    </citation>
    <scope>NUCLEOTIDE SEQUENCE [LARGE SCALE GENOMIC DNA]</scope>
    <source>
        <strain evidence="4">UP-52</strain>
    </source>
</reference>
<name>A0ABR9WD79_9BACT</name>
<dbReference type="Pfam" id="PF03807">
    <property type="entry name" value="F420_oxidored"/>
    <property type="match status" value="1"/>
</dbReference>
<dbReference type="EMBL" id="JACYGY010000001">
    <property type="protein sequence ID" value="MBE9463375.1"/>
    <property type="molecule type" value="Genomic_DNA"/>
</dbReference>
<evidence type="ECO:0000313" key="4">
    <source>
        <dbReference type="Proteomes" id="UP000634134"/>
    </source>
</evidence>
<dbReference type="InterPro" id="IPR036291">
    <property type="entry name" value="NAD(P)-bd_dom_sf"/>
</dbReference>
<dbReference type="PANTHER" id="PTHR14239">
    <property type="entry name" value="DUDULIN-RELATED"/>
    <property type="match status" value="1"/>
</dbReference>
<evidence type="ECO:0000259" key="2">
    <source>
        <dbReference type="Pfam" id="PF03807"/>
    </source>
</evidence>
<dbReference type="InterPro" id="IPR051267">
    <property type="entry name" value="STEAP_metalloreductase"/>
</dbReference>
<proteinExistence type="predicted"/>
<gene>
    <name evidence="3" type="ORF">IEE83_15930</name>
</gene>
<accession>A0ABR9WD79</accession>
<comment type="caution">
    <text evidence="3">The sequence shown here is derived from an EMBL/GenBank/DDBJ whole genome shotgun (WGS) entry which is preliminary data.</text>
</comment>
<keyword evidence="4" id="KW-1185">Reference proteome</keyword>
<keyword evidence="1" id="KW-0560">Oxidoreductase</keyword>
<sequence length="203" mass="21989">MTIGIIGAGRIAKAFARQIIKSGYQVAISNSRGPQSMQGLINDLGSGIQAVTTQEAAQAKIVLLAVQWAHLPQALANLPPWDGRIVIDATNPSLAFEPFANAADLGEKTSSELVAELVPGARLVKAFNTIYYKLLENHRQEEHGKRVIFMSGDDRYAKKQCSEIVKRIGFAPVDLGNLVNGGRMQQLGGPLAHLHLLHMQPSF</sequence>
<dbReference type="Gene3D" id="3.40.50.720">
    <property type="entry name" value="NAD(P)-binding Rossmann-like Domain"/>
    <property type="match status" value="1"/>
</dbReference>
<feature type="domain" description="Pyrroline-5-carboxylate reductase catalytic N-terminal" evidence="2">
    <location>
        <begin position="2"/>
        <end position="92"/>
    </location>
</feature>
<dbReference type="Proteomes" id="UP000634134">
    <property type="component" value="Unassembled WGS sequence"/>
</dbReference>
<dbReference type="SUPFAM" id="SSF51735">
    <property type="entry name" value="NAD(P)-binding Rossmann-fold domains"/>
    <property type="match status" value="1"/>
</dbReference>
<evidence type="ECO:0000313" key="3">
    <source>
        <dbReference type="EMBL" id="MBE9463375.1"/>
    </source>
</evidence>
<dbReference type="InterPro" id="IPR028939">
    <property type="entry name" value="P5C_Rdtase_cat_N"/>
</dbReference>
<evidence type="ECO:0000256" key="1">
    <source>
        <dbReference type="ARBA" id="ARBA00023002"/>
    </source>
</evidence>
<protein>
    <submittedName>
        <fullName evidence="3">NADPH-dependent F420 reductase</fullName>
    </submittedName>
</protein>
<organism evidence="3 4">
    <name type="scientific">Dyadobacter subterraneus</name>
    <dbReference type="NCBI Taxonomy" id="2773304"/>
    <lineage>
        <taxon>Bacteria</taxon>
        <taxon>Pseudomonadati</taxon>
        <taxon>Bacteroidota</taxon>
        <taxon>Cytophagia</taxon>
        <taxon>Cytophagales</taxon>
        <taxon>Spirosomataceae</taxon>
        <taxon>Dyadobacter</taxon>
    </lineage>
</organism>
<dbReference type="RefSeq" id="WP_194121512.1">
    <property type="nucleotide sequence ID" value="NZ_JACYGY010000001.1"/>
</dbReference>